<organism evidence="1 2">
    <name type="scientific">Burkholderia lata (strain ATCC 17760 / DSM 23089 / LMG 22485 / NCIMB 9086 / R18194 / 383)</name>
    <dbReference type="NCBI Taxonomy" id="482957"/>
    <lineage>
        <taxon>Bacteria</taxon>
        <taxon>Pseudomonadati</taxon>
        <taxon>Pseudomonadota</taxon>
        <taxon>Betaproteobacteria</taxon>
        <taxon>Burkholderiales</taxon>
        <taxon>Burkholderiaceae</taxon>
        <taxon>Burkholderia</taxon>
        <taxon>Burkholderia cepacia complex</taxon>
    </lineage>
</organism>
<proteinExistence type="predicted"/>
<evidence type="ECO:0000313" key="2">
    <source>
        <dbReference type="Proteomes" id="UP000494218"/>
    </source>
</evidence>
<gene>
    <name evidence="1" type="ORF">BLA23254_07956</name>
</gene>
<protein>
    <submittedName>
        <fullName evidence="1">Uncharacterized protein</fullName>
    </submittedName>
</protein>
<accession>A0A6P2T7B9</accession>
<reference evidence="1 2" key="1">
    <citation type="submission" date="2019-09" db="EMBL/GenBank/DDBJ databases">
        <authorList>
            <person name="Depoorter E."/>
        </authorList>
    </citation>
    <scope>NUCLEOTIDE SEQUENCE [LARGE SCALE GENOMIC DNA]</scope>
    <source>
        <strain evidence="1">LMG 23254</strain>
    </source>
</reference>
<name>A0A6P2T7B9_BURL3</name>
<evidence type="ECO:0000313" key="1">
    <source>
        <dbReference type="EMBL" id="VWC51995.1"/>
    </source>
</evidence>
<dbReference type="EMBL" id="CABVPW010000080">
    <property type="protein sequence ID" value="VWC51995.1"/>
    <property type="molecule type" value="Genomic_DNA"/>
</dbReference>
<dbReference type="AlphaFoldDB" id="A0A6P2T7B9"/>
<sequence length="52" mass="5669">MKRTARPGNISGLALRNLARSRVSIIDLVMMDRFAGSELHLVGGPALNCLFE</sequence>
<dbReference type="Proteomes" id="UP000494218">
    <property type="component" value="Unassembled WGS sequence"/>
</dbReference>